<keyword evidence="2" id="KW-1185">Reference proteome</keyword>
<evidence type="ECO:0000313" key="1">
    <source>
        <dbReference type="EMBL" id="ATI15834.1"/>
    </source>
</evidence>
<name>A0A291LAE9_9CAUD</name>
<reference evidence="1 2" key="1">
    <citation type="submission" date="2017-09" db="EMBL/GenBank/DDBJ databases">
        <title>Phage vB_EcoM_PHB05 against multidrug-resistant shiga toxin-producing Escherichia.</title>
        <authorList>
            <person name="Chen Y."/>
            <person name="Song J."/>
            <person name="Wu B."/>
        </authorList>
    </citation>
    <scope>NUCLEOTIDE SEQUENCE [LARGE SCALE GENOMIC DNA]</scope>
    <source>
        <strain evidence="1">Wastewater</strain>
    </source>
</reference>
<protein>
    <submittedName>
        <fullName evidence="1">Uncharacterized protein</fullName>
    </submittedName>
</protein>
<sequence length="48" mass="5862">MLYVIWVDEGDGFYIYKHTNHWPDVEKALATFEDCFYDIHTDEEYVEN</sequence>
<evidence type="ECO:0000313" key="2">
    <source>
        <dbReference type="Proteomes" id="UP000230824"/>
    </source>
</evidence>
<dbReference type="EMBL" id="MF805809">
    <property type="protein sequence ID" value="ATI15834.1"/>
    <property type="molecule type" value="Genomic_DNA"/>
</dbReference>
<proteinExistence type="predicted"/>
<dbReference type="Proteomes" id="UP000230824">
    <property type="component" value="Segment"/>
</dbReference>
<accession>A0A291LAE9</accession>
<dbReference type="GeneID" id="62611804"/>
<dbReference type="RefSeq" id="YP_009984460.1">
    <property type="nucleotide sequence ID" value="NC_052652.1"/>
</dbReference>
<dbReference type="KEGG" id="vg:62611804"/>
<organism evidence="1 2">
    <name type="scientific">Escherichia phage vB_EcoM_PHB05</name>
    <dbReference type="NCBI Taxonomy" id="2041347"/>
    <lineage>
        <taxon>Viruses</taxon>
        <taxon>Duplodnaviria</taxon>
        <taxon>Heunggongvirae</taxon>
        <taxon>Uroviricota</taxon>
        <taxon>Caudoviricetes</taxon>
        <taxon>Stephanstirmvirinae</taxon>
        <taxon>Justusliebigvirus</taxon>
        <taxon>Justusliebigvirus PHB05</taxon>
    </lineage>
</organism>